<dbReference type="InterPro" id="IPR005814">
    <property type="entry name" value="Aminotrans_3"/>
</dbReference>
<keyword evidence="7 15" id="KW-0812">Transmembrane</keyword>
<evidence type="ECO:0000313" key="17">
    <source>
        <dbReference type="EMBL" id="OLQ01891.1"/>
    </source>
</evidence>
<feature type="transmembrane region" description="Helical" evidence="15">
    <location>
        <begin position="3126"/>
        <end position="3148"/>
    </location>
</feature>
<feature type="compositionally biased region" description="Acidic residues" evidence="14">
    <location>
        <begin position="3001"/>
        <end position="3021"/>
    </location>
</feature>
<dbReference type="PANTHER" id="PTHR42684">
    <property type="entry name" value="ADENOSYLMETHIONINE-8-AMINO-7-OXONONANOATE AMINOTRANSFERASE"/>
    <property type="match status" value="1"/>
</dbReference>
<dbReference type="Gene3D" id="3.40.640.10">
    <property type="entry name" value="Type I PLP-dependent aspartate aminotransferase-like (Major domain)"/>
    <property type="match status" value="1"/>
</dbReference>
<dbReference type="SUPFAM" id="SSF52540">
    <property type="entry name" value="P-loop containing nucleoside triphosphate hydrolases"/>
    <property type="match status" value="1"/>
</dbReference>
<dbReference type="SUPFAM" id="SSF48452">
    <property type="entry name" value="TPR-like"/>
    <property type="match status" value="1"/>
</dbReference>
<dbReference type="InterPro" id="IPR019734">
    <property type="entry name" value="TPR_rpt"/>
</dbReference>
<proteinExistence type="inferred from homology"/>
<evidence type="ECO:0000256" key="15">
    <source>
        <dbReference type="SAM" id="Phobius"/>
    </source>
</evidence>
<dbReference type="Pfam" id="PF00202">
    <property type="entry name" value="Aminotran_3"/>
    <property type="match status" value="1"/>
</dbReference>
<dbReference type="NCBIfam" id="NF004624">
    <property type="entry name" value="PRK05964.1"/>
    <property type="match status" value="1"/>
</dbReference>
<dbReference type="Gene3D" id="3.10.120.10">
    <property type="entry name" value="Cytochrome b5-like heme/steroid binding domain"/>
    <property type="match status" value="1"/>
</dbReference>
<dbReference type="OrthoDB" id="428575at2759"/>
<dbReference type="HAMAP" id="MF_00834">
    <property type="entry name" value="BioA"/>
    <property type="match status" value="1"/>
</dbReference>
<dbReference type="Gene3D" id="1.20.120.350">
    <property type="entry name" value="Voltage-gated potassium channels. Chain C"/>
    <property type="match status" value="1"/>
</dbReference>
<keyword evidence="13" id="KW-0175">Coiled coil</keyword>
<comment type="pathway">
    <text evidence="3">Cofactor biosynthesis; biotin biosynthesis.</text>
</comment>
<keyword evidence="18" id="KW-1185">Reference proteome</keyword>
<feature type="region of interest" description="Disordered" evidence="14">
    <location>
        <begin position="1610"/>
        <end position="1649"/>
    </location>
</feature>
<feature type="compositionally biased region" description="Basic and acidic residues" evidence="14">
    <location>
        <begin position="1047"/>
        <end position="1058"/>
    </location>
</feature>
<dbReference type="NCBIfam" id="TIGR00508">
    <property type="entry name" value="bioA"/>
    <property type="match status" value="1"/>
</dbReference>
<dbReference type="Gene3D" id="1.10.287.70">
    <property type="match status" value="1"/>
</dbReference>
<evidence type="ECO:0000256" key="8">
    <source>
        <dbReference type="ARBA" id="ARBA00022756"/>
    </source>
</evidence>
<feature type="compositionally biased region" description="Polar residues" evidence="14">
    <location>
        <begin position="1274"/>
        <end position="1285"/>
    </location>
</feature>
<evidence type="ECO:0000256" key="11">
    <source>
        <dbReference type="ARBA" id="ARBA00023136"/>
    </source>
</evidence>
<dbReference type="SUPFAM" id="SSF81324">
    <property type="entry name" value="Voltage-gated potassium channels"/>
    <property type="match status" value="1"/>
</dbReference>
<dbReference type="GO" id="GO:0030170">
    <property type="term" value="F:pyridoxal phosphate binding"/>
    <property type="evidence" value="ECO:0007669"/>
    <property type="project" value="InterPro"/>
</dbReference>
<feature type="transmembrane region" description="Helical" evidence="15">
    <location>
        <begin position="3085"/>
        <end position="3105"/>
    </location>
</feature>
<dbReference type="PROSITE" id="PS50005">
    <property type="entry name" value="TPR"/>
    <property type="match status" value="1"/>
</dbReference>
<comment type="cofactor">
    <cofactor evidence="1">
        <name>pyridoxal 5'-phosphate</name>
        <dbReference type="ChEBI" id="CHEBI:597326"/>
    </cofactor>
</comment>
<keyword evidence="9" id="KW-0663">Pyridoxal phosphate</keyword>
<dbReference type="SUPFAM" id="SSF53383">
    <property type="entry name" value="PLP-dependent transferases"/>
    <property type="match status" value="1"/>
</dbReference>
<keyword evidence="4 17" id="KW-0032">Aminotransferase</keyword>
<dbReference type="SUPFAM" id="SSF51735">
    <property type="entry name" value="NAD(P)-binding Rossmann-fold domains"/>
    <property type="match status" value="1"/>
</dbReference>
<dbReference type="Gene3D" id="3.40.50.300">
    <property type="entry name" value="P-loop containing nucleotide triphosphate hydrolases"/>
    <property type="match status" value="1"/>
</dbReference>
<comment type="caution">
    <text evidence="17">The sequence shown here is derived from an EMBL/GenBank/DDBJ whole genome shotgun (WGS) entry which is preliminary data.</text>
</comment>
<feature type="region of interest" description="Disordered" evidence="14">
    <location>
        <begin position="764"/>
        <end position="841"/>
    </location>
</feature>
<dbReference type="CDD" id="cd00610">
    <property type="entry name" value="OAT_like"/>
    <property type="match status" value="1"/>
</dbReference>
<dbReference type="UniPathway" id="UPA00078"/>
<feature type="domain" description="Ion transport" evidence="16">
    <location>
        <begin position="3062"/>
        <end position="3296"/>
    </location>
</feature>
<feature type="compositionally biased region" description="Pro residues" evidence="14">
    <location>
        <begin position="1029"/>
        <end position="1039"/>
    </location>
</feature>
<accession>A0A1Q9E3B1</accession>
<sequence length="3785" mass="413658">MVRHRLVTKGTSALLGQLKTVASRRHGEAYRYFASANQDILVYGANTDVGKTVACAAICHQALVRGQRVAYIKPVQTGDETDAAAIREHCSRGGGMTDALRLETLFHYPSPESPASAAEKAGARPPQDAEFREAVLASLRKEREEQSGVLAILETAGGPLSPGPNHSFQADIYAPLSLPCVLVGDSKLGGISATVCAYEALVARKQRPKAILFIGSEGRHSNASAVQKALPDVPVISVPSTPPQQEPLTAWLSQDQVAKGMSALLDAEAESEASSLEEHLRLDREHLWHPYTSMVKPGLVWPVRSASGCHIQLEDGRRLVDGMASWWCAIHGYNVPELNAAAAHQLSQTSHVMFGGLTHRPATDLARVLLSCVPRGLSRIFLCDSGSVSVEVALKMALQYWATQGLPRKCRIATVQRGYHGDTFGAMAVCDPVRGMHSLFKNSLPQHLFAEAPALARPKDANEGAASDSDGFASMEEMLRQNAEDVAAVIIEPVVQGAGGMRIYSPSYLVKLRKLCNDLQILLIFDEIATGFGRTGKLFAAEHAQVTPDIMCVGKALTGGYCTLGATIASDDVARRVSGKDGTQPLMHGPTFMANPLACSVAAASIRLLLQGDWQHRVAAIEKQLAKELLPLKEHGAVSDVRVLGAIGVVELRSPPKEPAKLQQALVRQGVWLRPFGQTIYTMPPYIISEQELRCITKAIVEVLEEGIELTAKEPRNPAMLCGRGAAALELGRKDEAAADFRKALALNPKDSYARWALNSIGADPGLVQDGSAQRRPADASRSARPQTQPSAGRNTAKPVTYGVVASPISPDCVDSDSDDGSPPHHVDQEAPVPTLRNTPETPSAELTLALSVSKPKAPPQPPPRDASSAKEAELVPMTPPPPKAMQSLDGPAIAAIVTSQAVPSAPPVPVATPETPPTTPTLIQDRPAVPAKMPVQAVPPETPEVRTPETPAATPASTNAHADAPESPKLSHQEVAARFVSAFSEPAEWPDYLPDSMKVPQSEAPAPPEPAVQTLQKAVPRAKKRPAEPVPPVPPVPPVRRSSRLQAKDEAKAKVAEAKSNPQAKGKAKAKAKEAPIAKEAAKAKAKAKAKADAKAKGKAKAKAKTKAAAAVHEDEQPLSDLLQAAPKASRRSKPKEVNYGSPLVATNQPPPPHQAGISMPDAQVYKFESLPIELHRRVNPQWLLYLAGGFFVTLFTKGSRGLALVSADAMAFLLTPFCRCSNWGEAALEDGDADSVTRAVGDAKLKLPQAEEMAEFQDDDKPTAEDKESDHSTTATATGTQELPDSPPQQAEDPKEVTPLQEALVVPSTADEPVADAEKAEAGEQPKPGPEEKEEKEEKKVRRPPEPLTTLDEQDFNDRGVSSLDESKKFSYTIGNDYKCTLSGWTHTRPYACGFIRNKPGTAKAVVSGLDPDIAYLWKVYQVAKLYGSANGLTVNGEPQSSTVASSSTEATASGKVRADKTGKITFTFSRDGDEVHLSGLAVAREESKEGKVVKPKAKAKVKAKAKSKKEGKYDEFGRRIDKLKKKEVSSSDEDLDDFCPSSKKNADFERELRRMKKKVREGMTEQQREEMENPWLHTQISDQERELKKQMFRSFYQEQYARLKNKAQPDYKQYEKSDPTTGQSVTGGNLTAEGGHRPLPRPKGVKLPADFRKQVGRISQKELLEKHSCKGQRMLISVYGDLFDVSDRPDKYGPDGPYWYMTGKDITWALMSGEDTEETMDKFYDVFKIQPAEAADRRLQGLMSWWAFYEKEYGKPVGRNTAYDKEWGLPAPPHMADGLTPLLWGSLFYSHTVLRLPDAATLLDLQVSLSGCDVLTVPGSGAEAHLSYWHLLGSGSMEIVNHTLRVHAMYNRKFVMLGCVFVLHLPEFRAGSAQFNFNFVNMTVQQDGFSEGEDSQTSKQMASVSISDLHARGGFHLEISTTARTTLSEIRAASLQVHVKGGYVGLHHSRAEHGKADIHAQDAMVSISTKGVPVKAEIPDEIFKYAALSAPTVHQASNATGRLRLYQLSGLSADGWIDEALEVRIDGEGSTAYIQASDPLTSEMCKAPLQVVRGSVAAQEGTVLLPATRELLGKLSKWLHTAKGKQEPRYVVNVHLLAPNAPTGMLKLLSSTVYHAMSLSLASIVTGGMLRPRVLRIVAPVSGMRWLFPQDACDPGIGNLDDAQLHFGEQQLQAISPEVDIVGMNLTSARWIWDPKGSKAYVFDKVDAKSTYFWRPRLLTVKDFWIFLAASGITLSMGLAAGVVVLLILGFLVIPSLREELRKIATFRTASYRMQCSKDSETWALHPSMVHWPTRGVLLRWAKRPKAKRFSTICCQARLWPDAASLEGFKGIVRTRHIAVDKLPCPEEFPDIRCFLFVVDVKQDVGGKQYYRKEYDVELAAIGKLQAEQEQPPLHAGRPYQFQVMAFDDAGALIETSAWSRPTMIDAPRKFVELPLLLWQGWCRILPSSTFNHFLNKHCAILPEDPTMRIRLKRLRLTLVAPGPPSLAGAPPSVAGTEAQVQEVQVCFSAGGNFKATDHVKLPSQDERSEKRLVEPLSKVFPGSNRIDPKQGCIVLDAFSKELELDVGQDVGDQLTIEVSVTSEDGTETTAAKWRHNWSYLLDVFMHHRSATQELADEIVLLDGRTPVAFLSAQFEISNPCLPSTARPPPASNDGFPRIFDRIRPGCVVYWSESVKLDWDVPAAVDRQDIEVEVVLVGNEVDVSKLEQGRCQPKRKCLSTKLGSMQLRSGQHSLVMCSSHLVRDGIMCCHLQAKTLMNRDLVCRESAVNLPEINVPGEEEQIGSLDLVAVAMSHELRLPDAHAAYLHSCGCNARKEIERLKTQMDAMKPSSAKEREAKQMKILVSQVKLYKDKYLDRDKSARAIEEENYELREQLAALKTVGVLIERLLRGRHIDAYAMLARPAPEAATWRCDCRLFTSFLSPVEKSGKIKAPPADTGDPLARLEKAQMRLDTWASQNRASLKRNLTGLVNVQELPNMELPGAVATRAYGPGPPILPELDDDEIEKPEDEPAEEEEPQDTYYKTGLCQYIARSQTFENATMAVIAVSWWSFQQGVEIPANSVWLGVDVTYNDQLLLINSQPIFIIMENLFCTYFFLEVWPIVIRFGAFRRKCNVFRDYWLPGFVFDLALVLAMVLDTWVLLAIMASSDMDVSVVNSSSLRLLRIIRISRLARVARILRSVPEMMILFQGMGVASRSVICTVSLLVILVYVFALVFMQLLRGTAAGDAYFPSITKGMFALFFHGCLGEFLPNLAEAVFDEGIDVGFFLILFVFLGPLTVMNMVVAVLVHVVSSVATLQQKNQHNGQSLSQLRQIPLSAMAVFLEVGVDVIAILKDPDIIFGGYSVGEVRLPIDELLDEVITLRGSNFTTVKDLVQLKNQLVRELRASAELDVQCLLNLRWLEIDRSHAHFLKEGVRRLMQLLKLSMSLGSHASILSISALASLLPGIAGDISCGGHMALLCSRCVESQPAEDAANFCNGDCRWTGEKCVLRADRLINCGGHRAKTCAQCPDGHGGGWCHGWLHLEHLIKIVGYAASAGGSMQLALVTGASSGIGAAIAEKMAETYRLALLARSESKLQDLATKIEQARGERPLVLVADVTDRAAMEAATKEMNAKLGPADVLVHCAGMWSYVRATADAPAVHDHHADLVAVHCNGTLNAVEVTLPGMLAKKDGQIMLITSENARQVWKGLTVYSACKFWKQAYATGLRMELEGSGIRVLTVQPGEVDTPGRNLVVDAEGDRMFNPLVNTDSIPDSIPPASIADAVAYALSQPPVVRVNEILIQ</sequence>
<organism evidence="17 18">
    <name type="scientific">Symbiodinium microadriaticum</name>
    <name type="common">Dinoflagellate</name>
    <name type="synonym">Zooxanthella microadriatica</name>
    <dbReference type="NCBI Taxonomy" id="2951"/>
    <lineage>
        <taxon>Eukaryota</taxon>
        <taxon>Sar</taxon>
        <taxon>Alveolata</taxon>
        <taxon>Dinophyceae</taxon>
        <taxon>Suessiales</taxon>
        <taxon>Symbiodiniaceae</taxon>
        <taxon>Symbiodinium</taxon>
    </lineage>
</organism>
<feature type="repeat" description="TPR" evidence="12">
    <location>
        <begin position="718"/>
        <end position="751"/>
    </location>
</feature>
<feature type="transmembrane region" description="Helical" evidence="15">
    <location>
        <begin position="2115"/>
        <end position="2133"/>
    </location>
</feature>
<dbReference type="SMART" id="SM00028">
    <property type="entry name" value="TPR"/>
    <property type="match status" value="1"/>
</dbReference>
<dbReference type="PRINTS" id="PR00081">
    <property type="entry name" value="GDHRDH"/>
</dbReference>
<feature type="compositionally biased region" description="Basic and acidic residues" evidence="14">
    <location>
        <begin position="1610"/>
        <end position="1621"/>
    </location>
</feature>
<keyword evidence="12" id="KW-0802">TPR repeat</keyword>
<feature type="coiled-coil region" evidence="13">
    <location>
        <begin position="1509"/>
        <end position="1568"/>
    </location>
</feature>
<dbReference type="InterPro" id="IPR015421">
    <property type="entry name" value="PyrdxlP-dep_Trfase_major"/>
</dbReference>
<dbReference type="Gene3D" id="1.25.40.10">
    <property type="entry name" value="Tetratricopeptide repeat domain"/>
    <property type="match status" value="1"/>
</dbReference>
<dbReference type="GO" id="GO:0004015">
    <property type="term" value="F:adenosylmethionine-8-amino-7-oxononanoate transaminase activity"/>
    <property type="evidence" value="ECO:0007669"/>
    <property type="project" value="InterPro"/>
</dbReference>
<evidence type="ECO:0000256" key="4">
    <source>
        <dbReference type="ARBA" id="ARBA00022576"/>
    </source>
</evidence>
<feature type="region of interest" description="Disordered" evidence="14">
    <location>
        <begin position="1126"/>
        <end position="1158"/>
    </location>
</feature>
<evidence type="ECO:0000256" key="13">
    <source>
        <dbReference type="SAM" id="Coils"/>
    </source>
</evidence>
<feature type="compositionally biased region" description="Low complexity" evidence="14">
    <location>
        <begin position="1443"/>
        <end position="1456"/>
    </location>
</feature>
<dbReference type="Gene3D" id="3.90.1150.10">
    <property type="entry name" value="Aspartate Aminotransferase, domain 1"/>
    <property type="match status" value="1"/>
</dbReference>
<dbReference type="GO" id="GO:0005216">
    <property type="term" value="F:monoatomic ion channel activity"/>
    <property type="evidence" value="ECO:0007669"/>
    <property type="project" value="InterPro"/>
</dbReference>
<evidence type="ECO:0000256" key="14">
    <source>
        <dbReference type="SAM" id="MobiDB-lite"/>
    </source>
</evidence>
<reference evidence="17 18" key="1">
    <citation type="submission" date="2016-02" db="EMBL/GenBank/DDBJ databases">
        <title>Genome analysis of coral dinoflagellate symbionts highlights evolutionary adaptations to a symbiotic lifestyle.</title>
        <authorList>
            <person name="Aranda M."/>
            <person name="Li Y."/>
            <person name="Liew Y.J."/>
            <person name="Baumgarten S."/>
            <person name="Simakov O."/>
            <person name="Wilson M."/>
            <person name="Piel J."/>
            <person name="Ashoor H."/>
            <person name="Bougouffa S."/>
            <person name="Bajic V.B."/>
            <person name="Ryu T."/>
            <person name="Ravasi T."/>
            <person name="Bayer T."/>
            <person name="Micklem G."/>
            <person name="Kim H."/>
            <person name="Bhak J."/>
            <person name="Lajeunesse T.C."/>
            <person name="Voolstra C.R."/>
        </authorList>
    </citation>
    <scope>NUCLEOTIDE SEQUENCE [LARGE SCALE GENOMIC DNA]</scope>
    <source>
        <strain evidence="17 18">CCMP2467</strain>
    </source>
</reference>
<feature type="transmembrane region" description="Helical" evidence="15">
    <location>
        <begin position="2227"/>
        <end position="2257"/>
    </location>
</feature>
<dbReference type="InterPro" id="IPR027359">
    <property type="entry name" value="Volt_channel_dom_sf"/>
</dbReference>
<evidence type="ECO:0000256" key="3">
    <source>
        <dbReference type="ARBA" id="ARBA00004746"/>
    </source>
</evidence>
<dbReference type="Pfam" id="PF00520">
    <property type="entry name" value="Ion_trans"/>
    <property type="match status" value="1"/>
</dbReference>
<keyword evidence="10 15" id="KW-1133">Transmembrane helix</keyword>
<evidence type="ECO:0000256" key="1">
    <source>
        <dbReference type="ARBA" id="ARBA00001933"/>
    </source>
</evidence>
<feature type="compositionally biased region" description="Basic and acidic residues" evidence="14">
    <location>
        <begin position="1261"/>
        <end position="1273"/>
    </location>
</feature>
<dbReference type="InterPro" id="IPR005821">
    <property type="entry name" value="Ion_trans_dom"/>
</dbReference>
<dbReference type="Pfam" id="PF00106">
    <property type="entry name" value="adh_short"/>
    <property type="match status" value="1"/>
</dbReference>
<feature type="transmembrane region" description="Helical" evidence="15">
    <location>
        <begin position="3239"/>
        <end position="3256"/>
    </location>
</feature>
<feature type="compositionally biased region" description="Basic and acidic residues" evidence="14">
    <location>
        <begin position="964"/>
        <end position="973"/>
    </location>
</feature>
<feature type="region of interest" description="Disordered" evidence="14">
    <location>
        <begin position="938"/>
        <end position="974"/>
    </location>
</feature>
<dbReference type="EMBL" id="LSRX01000278">
    <property type="protein sequence ID" value="OLQ01891.1"/>
    <property type="molecule type" value="Genomic_DNA"/>
</dbReference>
<feature type="region of interest" description="Disordered" evidence="14">
    <location>
        <begin position="986"/>
        <end position="1100"/>
    </location>
</feature>
<dbReference type="SUPFAM" id="SSF55856">
    <property type="entry name" value="Cytochrome b5-like heme/steroid binding domain"/>
    <property type="match status" value="1"/>
</dbReference>
<dbReference type="InterPro" id="IPR027417">
    <property type="entry name" value="P-loop_NTPase"/>
</dbReference>
<feature type="region of interest" description="Disordered" evidence="14">
    <location>
        <begin position="853"/>
        <end position="879"/>
    </location>
</feature>
<keyword evidence="6" id="KW-0949">S-adenosyl-L-methionine</keyword>
<evidence type="ECO:0000256" key="10">
    <source>
        <dbReference type="ARBA" id="ARBA00022989"/>
    </source>
</evidence>
<feature type="transmembrane region" description="Helical" evidence="15">
    <location>
        <begin position="3195"/>
        <end position="3218"/>
    </location>
</feature>
<feature type="compositionally biased region" description="Basic residues" evidence="14">
    <location>
        <begin position="1496"/>
        <end position="1508"/>
    </location>
</feature>
<feature type="compositionally biased region" description="Polar residues" evidence="14">
    <location>
        <begin position="1622"/>
        <end position="1632"/>
    </location>
</feature>
<evidence type="ECO:0000256" key="12">
    <source>
        <dbReference type="PROSITE-ProRule" id="PRU00339"/>
    </source>
</evidence>
<evidence type="ECO:0000256" key="9">
    <source>
        <dbReference type="ARBA" id="ARBA00022898"/>
    </source>
</evidence>
<evidence type="ECO:0000313" key="18">
    <source>
        <dbReference type="Proteomes" id="UP000186817"/>
    </source>
</evidence>
<evidence type="ECO:0000256" key="7">
    <source>
        <dbReference type="ARBA" id="ARBA00022692"/>
    </source>
</evidence>
<gene>
    <name evidence="17" type="primary">bioA</name>
    <name evidence="17" type="ORF">AK812_SmicGene15317</name>
</gene>
<feature type="region of interest" description="Disordered" evidence="14">
    <location>
        <begin position="2994"/>
        <end position="3021"/>
    </location>
</feature>
<dbReference type="InterPro" id="IPR015424">
    <property type="entry name" value="PyrdxlP-dep_Trfase"/>
</dbReference>
<evidence type="ECO:0000256" key="2">
    <source>
        <dbReference type="ARBA" id="ARBA00004141"/>
    </source>
</evidence>
<comment type="subcellular location">
    <subcellularLocation>
        <location evidence="2">Membrane</location>
        <topology evidence="2">Multi-pass membrane protein</topology>
    </subcellularLocation>
</comment>
<dbReference type="CDD" id="cd05233">
    <property type="entry name" value="SDR_c"/>
    <property type="match status" value="1"/>
</dbReference>
<evidence type="ECO:0000259" key="16">
    <source>
        <dbReference type="Pfam" id="PF00520"/>
    </source>
</evidence>
<feature type="region of interest" description="Disordered" evidence="14">
    <location>
        <begin position="1249"/>
        <end position="1364"/>
    </location>
</feature>
<keyword evidence="5 17" id="KW-0808">Transferase</keyword>
<dbReference type="FunFam" id="3.40.640.10:FF:000004">
    <property type="entry name" value="Acetylornithine aminotransferase"/>
    <property type="match status" value="1"/>
</dbReference>
<feature type="transmembrane region" description="Helical" evidence="15">
    <location>
        <begin position="3268"/>
        <end position="3293"/>
    </location>
</feature>
<feature type="region of interest" description="Disordered" evidence="14">
    <location>
        <begin position="1487"/>
        <end position="1508"/>
    </location>
</feature>
<dbReference type="InterPro" id="IPR005815">
    <property type="entry name" value="BioA"/>
</dbReference>
<dbReference type="InterPro" id="IPR049704">
    <property type="entry name" value="Aminotrans_3_PPA_site"/>
</dbReference>
<feature type="compositionally biased region" description="Basic and acidic residues" evidence="14">
    <location>
        <begin position="1318"/>
        <end position="1347"/>
    </location>
</feature>
<feature type="compositionally biased region" description="Basic and acidic residues" evidence="14">
    <location>
        <begin position="1072"/>
        <end position="1084"/>
    </location>
</feature>
<dbReference type="Proteomes" id="UP000186817">
    <property type="component" value="Unassembled WGS sequence"/>
</dbReference>
<dbReference type="GO" id="GO:0016020">
    <property type="term" value="C:membrane"/>
    <property type="evidence" value="ECO:0007669"/>
    <property type="project" value="UniProtKB-SubCell"/>
</dbReference>
<dbReference type="InterPro" id="IPR036291">
    <property type="entry name" value="NAD(P)-bd_dom_sf"/>
</dbReference>
<dbReference type="CDD" id="cd03109">
    <property type="entry name" value="DTBS"/>
    <property type="match status" value="1"/>
</dbReference>
<feature type="region of interest" description="Disordered" evidence="14">
    <location>
        <begin position="1437"/>
        <end position="1459"/>
    </location>
</feature>
<dbReference type="InterPro" id="IPR036400">
    <property type="entry name" value="Cyt_B5-like_heme/steroid_sf"/>
</dbReference>
<dbReference type="InterPro" id="IPR011990">
    <property type="entry name" value="TPR-like_helical_dom_sf"/>
</dbReference>
<dbReference type="PROSITE" id="PS00600">
    <property type="entry name" value="AA_TRANSFER_CLASS_3"/>
    <property type="match status" value="1"/>
</dbReference>
<dbReference type="PANTHER" id="PTHR42684:SF17">
    <property type="entry name" value="ADENOSYLMETHIONINE-8-AMINO-7-OXONONANOATE AMINOTRANSFERASE"/>
    <property type="match status" value="1"/>
</dbReference>
<feature type="transmembrane region" description="Helical" evidence="15">
    <location>
        <begin position="3423"/>
        <end position="3446"/>
    </location>
</feature>
<dbReference type="Gene3D" id="3.40.50.720">
    <property type="entry name" value="NAD(P)-binding Rossmann-like Domain"/>
    <property type="match status" value="1"/>
</dbReference>
<protein>
    <submittedName>
        <fullName evidence="17">Adenosylmethionine-8-amino-7-oxononanoate aminotransferase</fullName>
    </submittedName>
</protein>
<name>A0A1Q9E3B1_SYMMI</name>
<evidence type="ECO:0000256" key="6">
    <source>
        <dbReference type="ARBA" id="ARBA00022691"/>
    </source>
</evidence>
<evidence type="ECO:0000256" key="5">
    <source>
        <dbReference type="ARBA" id="ARBA00022679"/>
    </source>
</evidence>
<feature type="compositionally biased region" description="Low complexity" evidence="14">
    <location>
        <begin position="772"/>
        <end position="787"/>
    </location>
</feature>
<dbReference type="Pfam" id="PF13500">
    <property type="entry name" value="AAA_26"/>
    <property type="match status" value="1"/>
</dbReference>
<keyword evidence="8" id="KW-0093">Biotin biosynthesis</keyword>
<dbReference type="GO" id="GO:0009102">
    <property type="term" value="P:biotin biosynthetic process"/>
    <property type="evidence" value="ECO:0007669"/>
    <property type="project" value="UniProtKB-UniPathway"/>
</dbReference>
<dbReference type="InterPro" id="IPR015422">
    <property type="entry name" value="PyrdxlP-dep_Trfase_small"/>
</dbReference>
<keyword evidence="11 15" id="KW-0472">Membrane</keyword>
<dbReference type="InterPro" id="IPR002347">
    <property type="entry name" value="SDR_fam"/>
</dbReference>